<proteinExistence type="predicted"/>
<keyword evidence="2" id="KW-1185">Reference proteome</keyword>
<accession>A0A1H6S1Q4</accession>
<dbReference type="Proteomes" id="UP000199532">
    <property type="component" value="Unassembled WGS sequence"/>
</dbReference>
<name>A0A1H6S1Q4_9BACT</name>
<gene>
    <name evidence="1" type="ORF">SAMN04487995_1618</name>
</gene>
<evidence type="ECO:0000313" key="1">
    <source>
        <dbReference type="EMBL" id="SEI60626.1"/>
    </source>
</evidence>
<protein>
    <submittedName>
        <fullName evidence="1">Capsule assembly protein Wzi</fullName>
    </submittedName>
</protein>
<organism evidence="1 2">
    <name type="scientific">Dyadobacter koreensis</name>
    <dbReference type="NCBI Taxonomy" id="408657"/>
    <lineage>
        <taxon>Bacteria</taxon>
        <taxon>Pseudomonadati</taxon>
        <taxon>Bacteroidota</taxon>
        <taxon>Cytophagia</taxon>
        <taxon>Cytophagales</taxon>
        <taxon>Spirosomataceae</taxon>
        <taxon>Dyadobacter</taxon>
    </lineage>
</organism>
<dbReference type="AlphaFoldDB" id="A0A1H6S1Q4"/>
<dbReference type="Gene3D" id="2.40.160.130">
    <property type="entry name" value="Capsule assembly protein Wzi"/>
    <property type="match status" value="1"/>
</dbReference>
<dbReference type="RefSeq" id="WP_090334338.1">
    <property type="nucleotide sequence ID" value="NZ_FNXY01000002.1"/>
</dbReference>
<dbReference type="OrthoDB" id="596512at2"/>
<sequence length="522" mass="58694">MALIRSRILQLCLPFLKRKVCSDFSNFYKFSIITLAAVASTDKFAAAQTVHLRPSAEIGTYIGTNSTTPFWLRANQFGVVPLTMPGFAGRLGMVYESYVPSDTSKTKRSKIRWGAGAETVLNTGRGDTKVFLPEAYVKVRWKSLEFWGGRRKEILGIVDTTLSTGSFTWSGNALPVPKIQLGFPDYVPLKFLKSFVAIKGFYSHGWYNTPYIQNAYLHQKTLYGRFGKPNGKFNMQLGVVHSVTWAGEADYLKDSPLAIDGKLTDNFGDYLWGVVIGKIPKVYRNTRFTNFDGENRVGNHVGQYDLAFEYKLDKSKLLLYHNHPFEDGSGLQLQNIPDGLYGFSWKRHPAGKSFVQVRGVLLEYMFSKDQSGAGFDVPGTRFKGNDNYFDHAQYREGWSYFGKGMGTPFIPPTSEINQEQYGGGEFFSDNRVVVYHAGLEGTVSGAIQWRTKISYSSNFGTNNRPFEPTAKQFSYLLQVDAPILKWGDTRLITKLAIDQGDLYPSSVGGYIGLRATSFRKRR</sequence>
<dbReference type="STRING" id="408657.SAMN04487995_1618"/>
<reference evidence="1 2" key="1">
    <citation type="submission" date="2016-10" db="EMBL/GenBank/DDBJ databases">
        <authorList>
            <person name="de Groot N.N."/>
        </authorList>
    </citation>
    <scope>NUCLEOTIDE SEQUENCE [LARGE SCALE GENOMIC DNA]</scope>
    <source>
        <strain evidence="1 2">DSM 19938</strain>
    </source>
</reference>
<evidence type="ECO:0000313" key="2">
    <source>
        <dbReference type="Proteomes" id="UP000199532"/>
    </source>
</evidence>
<dbReference type="InterPro" id="IPR038636">
    <property type="entry name" value="Wzi_sf"/>
</dbReference>
<dbReference type="EMBL" id="FNXY01000002">
    <property type="protein sequence ID" value="SEI60626.1"/>
    <property type="molecule type" value="Genomic_DNA"/>
</dbReference>